<evidence type="ECO:0000313" key="1">
    <source>
        <dbReference type="EMBL" id="MPN41925.1"/>
    </source>
</evidence>
<name>A0A645HS98_9ZZZZ</name>
<accession>A0A645HS98</accession>
<dbReference type="AlphaFoldDB" id="A0A645HS98"/>
<proteinExistence type="predicted"/>
<organism evidence="1">
    <name type="scientific">bioreactor metagenome</name>
    <dbReference type="NCBI Taxonomy" id="1076179"/>
    <lineage>
        <taxon>unclassified sequences</taxon>
        <taxon>metagenomes</taxon>
        <taxon>ecological metagenomes</taxon>
    </lineage>
</organism>
<dbReference type="EMBL" id="VSSQ01099283">
    <property type="protein sequence ID" value="MPN41925.1"/>
    <property type="molecule type" value="Genomic_DNA"/>
</dbReference>
<sequence>MAACKNETQSVVRNFPIGRQDFFTQLRLLDQCRDLRFFLMKGLFAANSVQRQIAGNPHDPGRRVVGHTIERPNLQRFCERFLDDVFGETKVLDAEDAGQGGHHLSPFLPKEVLEGQGDVPGPSCRSHFAEALAGHLANASTITLNPPYSMREQSNGMAFGSHIF</sequence>
<reference evidence="1" key="1">
    <citation type="submission" date="2019-08" db="EMBL/GenBank/DDBJ databases">
        <authorList>
            <person name="Kucharzyk K."/>
            <person name="Murdoch R.W."/>
            <person name="Higgins S."/>
            <person name="Loffler F."/>
        </authorList>
    </citation>
    <scope>NUCLEOTIDE SEQUENCE</scope>
</reference>
<protein>
    <submittedName>
        <fullName evidence="1">Uncharacterized protein</fullName>
    </submittedName>
</protein>
<gene>
    <name evidence="1" type="ORF">SDC9_189480</name>
</gene>
<comment type="caution">
    <text evidence="1">The sequence shown here is derived from an EMBL/GenBank/DDBJ whole genome shotgun (WGS) entry which is preliminary data.</text>
</comment>